<dbReference type="Proteomes" id="UP000623129">
    <property type="component" value="Unassembled WGS sequence"/>
</dbReference>
<evidence type="ECO:0000256" key="1">
    <source>
        <dbReference type="SAM" id="MobiDB-lite"/>
    </source>
</evidence>
<sequence>MDPETTKKRKKSRLRSANWTVSQTRLLLKLMKKKQQELGEENFDGEVWHQITVALNKKSRPSRKIDQVKMRIKTLKGEFNDYRMFVQKPGWGWDSKRKLPIAPSERCWDEIIESNKRLSKCRTKAFPWYKLVAELSGAEVPAGENEPSGSTNDAMEEENLLLPGAGTEQSAGANSADDVSSSSGKRTRDELVPVVLEEDLLNNSTDAEEELPEVGITQTKKRVRNANWTDQQTSVLLDLLLEKHELGITEYTEDCWKELCKDLNEKTQPHRSVRELRMRLKTLKADFSDYRFCAETWGWYWDNEKGLPVGPNEACWDEITKINKKVERCRGKPFWWYEQIAKLCNKNPETEHHKLSWHPTRTVKETSNPQLLPLNSPEAYTEQSNNSAGGTPLSAGTESGRLPRVRERNTDRTKGTPKQMEHPNKRLEDLADATPSIYKEATNNFKLVAKKLVKVRSQFKLSRSDFIDMSVVVRDELNRELFMEQEGKELLDWIKDSLETYREQRKAQQGMQQSANRPFFMPVYPYPPGGPYTPQPPM</sequence>
<evidence type="ECO:0000259" key="2">
    <source>
        <dbReference type="Pfam" id="PF12776"/>
    </source>
</evidence>
<protein>
    <submittedName>
        <fullName evidence="3">Myb/SANT-like DNA-binding domain-containing protein</fullName>
    </submittedName>
</protein>
<evidence type="ECO:0000313" key="3">
    <source>
        <dbReference type="EMBL" id="KAF3324656.1"/>
    </source>
</evidence>
<feature type="region of interest" description="Disordered" evidence="1">
    <location>
        <begin position="351"/>
        <end position="423"/>
    </location>
</feature>
<organism evidence="3 4">
    <name type="scientific">Carex littledalei</name>
    <dbReference type="NCBI Taxonomy" id="544730"/>
    <lineage>
        <taxon>Eukaryota</taxon>
        <taxon>Viridiplantae</taxon>
        <taxon>Streptophyta</taxon>
        <taxon>Embryophyta</taxon>
        <taxon>Tracheophyta</taxon>
        <taxon>Spermatophyta</taxon>
        <taxon>Magnoliopsida</taxon>
        <taxon>Liliopsida</taxon>
        <taxon>Poales</taxon>
        <taxon>Cyperaceae</taxon>
        <taxon>Cyperoideae</taxon>
        <taxon>Cariceae</taxon>
        <taxon>Carex</taxon>
        <taxon>Carex subgen. Euthyceras</taxon>
    </lineage>
</organism>
<keyword evidence="4" id="KW-1185">Reference proteome</keyword>
<feature type="domain" description="Myb/SANT-like" evidence="2">
    <location>
        <begin position="227"/>
        <end position="318"/>
    </location>
</feature>
<keyword evidence="3" id="KW-0238">DNA-binding</keyword>
<proteinExistence type="predicted"/>
<comment type="caution">
    <text evidence="3">The sequence shown here is derived from an EMBL/GenBank/DDBJ whole genome shotgun (WGS) entry which is preliminary data.</text>
</comment>
<dbReference type="PANTHER" id="PTHR46929">
    <property type="entry name" value="EXPRESSED PROTEIN"/>
    <property type="match status" value="1"/>
</dbReference>
<feature type="compositionally biased region" description="Polar residues" evidence="1">
    <location>
        <begin position="167"/>
        <end position="184"/>
    </location>
</feature>
<feature type="region of interest" description="Disordered" evidence="1">
    <location>
        <begin position="165"/>
        <end position="188"/>
    </location>
</feature>
<evidence type="ECO:0000313" key="4">
    <source>
        <dbReference type="Proteomes" id="UP000623129"/>
    </source>
</evidence>
<dbReference type="InterPro" id="IPR024752">
    <property type="entry name" value="Myb/SANT-like_dom"/>
</dbReference>
<dbReference type="OrthoDB" id="683390at2759"/>
<gene>
    <name evidence="3" type="ORF">FCM35_KLT10813</name>
</gene>
<dbReference type="AlphaFoldDB" id="A0A833V436"/>
<name>A0A833V436_9POAL</name>
<reference evidence="3" key="1">
    <citation type="submission" date="2020-01" db="EMBL/GenBank/DDBJ databases">
        <title>Genome sequence of Kobresia littledalei, the first chromosome-level genome in the family Cyperaceae.</title>
        <authorList>
            <person name="Qu G."/>
        </authorList>
    </citation>
    <scope>NUCLEOTIDE SEQUENCE</scope>
    <source>
        <strain evidence="3">C.B.Clarke</strain>
        <tissue evidence="3">Leaf</tissue>
    </source>
</reference>
<dbReference type="Pfam" id="PF12776">
    <property type="entry name" value="Myb_DNA-bind_3"/>
    <property type="match status" value="2"/>
</dbReference>
<feature type="compositionally biased region" description="Basic and acidic residues" evidence="1">
    <location>
        <begin position="404"/>
        <end position="423"/>
    </location>
</feature>
<accession>A0A833V436</accession>
<dbReference type="EMBL" id="SWLB01000021">
    <property type="protein sequence ID" value="KAF3324656.1"/>
    <property type="molecule type" value="Genomic_DNA"/>
</dbReference>
<dbReference type="PANTHER" id="PTHR46929:SF3">
    <property type="entry name" value="MYB_SANT-LIKE DOMAIN-CONTAINING PROTEIN"/>
    <property type="match status" value="1"/>
</dbReference>
<dbReference type="GO" id="GO:0003677">
    <property type="term" value="F:DNA binding"/>
    <property type="evidence" value="ECO:0007669"/>
    <property type="project" value="UniProtKB-KW"/>
</dbReference>
<feature type="compositionally biased region" description="Polar residues" evidence="1">
    <location>
        <begin position="381"/>
        <end position="397"/>
    </location>
</feature>
<feature type="domain" description="Myb/SANT-like" evidence="2">
    <location>
        <begin position="18"/>
        <end position="110"/>
    </location>
</feature>